<dbReference type="RefSeq" id="WP_104723768.1">
    <property type="nucleotide sequence ID" value="NZ_FZNE01000002.1"/>
</dbReference>
<proteinExistence type="predicted"/>
<reference evidence="1 2" key="1">
    <citation type="submission" date="2018-04" db="EMBL/GenBank/DDBJ databases">
        <title>Novel Campyloabacter and Helicobacter Species and Strains.</title>
        <authorList>
            <person name="Mannion A.J."/>
            <person name="Shen Z."/>
            <person name="Fox J.G."/>
        </authorList>
    </citation>
    <scope>NUCLEOTIDE SEQUENCE [LARGE SCALE GENOMIC DNA]</scope>
    <source>
        <strain evidence="1 2">ATCC 700242</strain>
    </source>
</reference>
<evidence type="ECO:0000313" key="2">
    <source>
        <dbReference type="Proteomes" id="UP000257067"/>
    </source>
</evidence>
<dbReference type="SUPFAM" id="SSF159594">
    <property type="entry name" value="XCC0632-like"/>
    <property type="match status" value="1"/>
</dbReference>
<dbReference type="Gene3D" id="3.40.50.10610">
    <property type="entry name" value="ABC-type transport auxiliary lipoprotein component"/>
    <property type="match status" value="1"/>
</dbReference>
<protein>
    <submittedName>
        <fullName evidence="1">Uncharacterized protein</fullName>
    </submittedName>
</protein>
<dbReference type="Proteomes" id="UP000257067">
    <property type="component" value="Unassembled WGS sequence"/>
</dbReference>
<dbReference type="AlphaFoldDB" id="A0A3D8IXK3"/>
<dbReference type="EMBL" id="NXLU01000001">
    <property type="protein sequence ID" value="RDU69992.1"/>
    <property type="molecule type" value="Genomic_DNA"/>
</dbReference>
<evidence type="ECO:0000313" key="1">
    <source>
        <dbReference type="EMBL" id="RDU69992.1"/>
    </source>
</evidence>
<accession>A0A3D8IXK3</accession>
<dbReference type="OrthoDB" id="5325764at2"/>
<name>A0A3D8IXK3_9HELI</name>
<keyword evidence="2" id="KW-1185">Reference proteome</keyword>
<organism evidence="1 2">
    <name type="scientific">Helicobacter cholecystus</name>
    <dbReference type="NCBI Taxonomy" id="45498"/>
    <lineage>
        <taxon>Bacteria</taxon>
        <taxon>Pseudomonadati</taxon>
        <taxon>Campylobacterota</taxon>
        <taxon>Epsilonproteobacteria</taxon>
        <taxon>Campylobacterales</taxon>
        <taxon>Helicobacteraceae</taxon>
        <taxon>Helicobacter</taxon>
    </lineage>
</organism>
<gene>
    <name evidence="1" type="ORF">CQA62_00850</name>
</gene>
<sequence length="184" mass="20785">MKKLIILGLCLFLSGCFELKTPLPQVSYFDLDENFKEKKCKKSINLGISEIRSVAVYENPSMILRKANGEIVASQTQVWIDLPKNLFKKMLLKKFNAECIHTSIPPFSGIKNDFLLKMEILNFDILASGEVEISVFYELSSLKNFEVLKSGIISQKEKGTNVESFKKSLLAVLSNLVSKIRNNS</sequence>
<dbReference type="PROSITE" id="PS51257">
    <property type="entry name" value="PROKAR_LIPOPROTEIN"/>
    <property type="match status" value="1"/>
</dbReference>
<comment type="caution">
    <text evidence="1">The sequence shown here is derived from an EMBL/GenBank/DDBJ whole genome shotgun (WGS) entry which is preliminary data.</text>
</comment>